<dbReference type="Gene3D" id="1.25.40.10">
    <property type="entry name" value="Tetratricopeptide repeat domain"/>
    <property type="match status" value="2"/>
</dbReference>
<dbReference type="EMBL" id="CP136600">
    <property type="protein sequence ID" value="WOH36580.1"/>
    <property type="molecule type" value="Genomic_DNA"/>
</dbReference>
<dbReference type="SMART" id="SM00671">
    <property type="entry name" value="SEL1"/>
    <property type="match status" value="5"/>
</dbReference>
<dbReference type="Proteomes" id="UP001301442">
    <property type="component" value="Chromosome"/>
</dbReference>
<sequence>MKKFNAYVLFMLFNCTISFPGLAANIIHADNAFLEKDYVTALAEYKKAAKIGNAKAFYQLSKIYHQGLGTEKNELLGIVWMAVAAEYQYDNAVVNLEKMQKSLAPNKRSKIETIINRYVQEYSKLSINEKFFPKLIDNKLAEKIQLSSDDSVEFFSEQNVTTAVDEPLDLSDDLLSEDGAEEDFAEDVSELPINMPYYLVAEYDIGPDGSVRDVYAAFSIGDDEYALEQLSITPVSKPVFAGSNVYFINRSIMGISNTDTISMRRNNTEFYTSTLRYVGKIKDSDQAVDNYNHALALMHFPWLRGKDETIDELLISSAKQGFALAQYEYGLKLYRQQTAPKQAVYWISEAAKQGITKAQYRLARLLLDSPWVERDINKAYFWLSQAALKKHTVAVRKLAELKLTTKGSSVYDPKGAMMLLNTIASEQSGNPEYRYALALAYAKPENRQFAYAVANLKKAISLAESFHWDTQDWRALLNKWTSGGTVTVTDI</sequence>
<dbReference type="SUPFAM" id="SSF81901">
    <property type="entry name" value="HCP-like"/>
    <property type="match status" value="2"/>
</dbReference>
<evidence type="ECO:0000313" key="2">
    <source>
        <dbReference type="EMBL" id="WOH36580.1"/>
    </source>
</evidence>
<dbReference type="InterPro" id="IPR050767">
    <property type="entry name" value="Sel1_AlgK"/>
</dbReference>
<evidence type="ECO:0008006" key="4">
    <source>
        <dbReference type="Google" id="ProtNLM"/>
    </source>
</evidence>
<feature type="signal peptide" evidence="1">
    <location>
        <begin position="1"/>
        <end position="23"/>
    </location>
</feature>
<dbReference type="Pfam" id="PF08238">
    <property type="entry name" value="Sel1"/>
    <property type="match status" value="3"/>
</dbReference>
<gene>
    <name evidence="2" type="ORF">RI844_14545</name>
</gene>
<keyword evidence="1" id="KW-0732">Signal</keyword>
<proteinExistence type="predicted"/>
<dbReference type="RefSeq" id="WP_348395391.1">
    <property type="nucleotide sequence ID" value="NZ_CP136600.1"/>
</dbReference>
<dbReference type="InterPro" id="IPR006597">
    <property type="entry name" value="Sel1-like"/>
</dbReference>
<dbReference type="PANTHER" id="PTHR11102:SF160">
    <property type="entry name" value="ERAD-ASSOCIATED E3 UBIQUITIN-PROTEIN LIGASE COMPONENT HRD3"/>
    <property type="match status" value="1"/>
</dbReference>
<dbReference type="PANTHER" id="PTHR11102">
    <property type="entry name" value="SEL-1-LIKE PROTEIN"/>
    <property type="match status" value="1"/>
</dbReference>
<organism evidence="2 3">
    <name type="scientific">Thalassotalea fonticola</name>
    <dbReference type="NCBI Taxonomy" id="3065649"/>
    <lineage>
        <taxon>Bacteria</taxon>
        <taxon>Pseudomonadati</taxon>
        <taxon>Pseudomonadota</taxon>
        <taxon>Gammaproteobacteria</taxon>
        <taxon>Alteromonadales</taxon>
        <taxon>Colwelliaceae</taxon>
        <taxon>Thalassotalea</taxon>
    </lineage>
</organism>
<protein>
    <recommendedName>
        <fullName evidence="4">Sel1 repeat family protein</fullName>
    </recommendedName>
</protein>
<accession>A0ABZ0GLH2</accession>
<reference evidence="2 3" key="1">
    <citation type="submission" date="2023-09" db="EMBL/GenBank/DDBJ databases">
        <authorList>
            <person name="Qi X."/>
        </authorList>
    </citation>
    <scope>NUCLEOTIDE SEQUENCE [LARGE SCALE GENOMIC DNA]</scope>
    <source>
        <strain evidence="2 3">S1-1</strain>
    </source>
</reference>
<evidence type="ECO:0000256" key="1">
    <source>
        <dbReference type="SAM" id="SignalP"/>
    </source>
</evidence>
<evidence type="ECO:0000313" key="3">
    <source>
        <dbReference type="Proteomes" id="UP001301442"/>
    </source>
</evidence>
<keyword evidence="3" id="KW-1185">Reference proteome</keyword>
<feature type="chain" id="PRO_5046134487" description="Sel1 repeat family protein" evidence="1">
    <location>
        <begin position="24"/>
        <end position="491"/>
    </location>
</feature>
<name>A0ABZ0GLH2_9GAMM</name>
<dbReference type="InterPro" id="IPR011990">
    <property type="entry name" value="TPR-like_helical_dom_sf"/>
</dbReference>